<evidence type="ECO:0000313" key="2">
    <source>
        <dbReference type="EMBL" id="GAA3616312.1"/>
    </source>
</evidence>
<keyword evidence="3" id="KW-1185">Reference proteome</keyword>
<dbReference type="EMBL" id="BAABDQ010000054">
    <property type="protein sequence ID" value="GAA3616312.1"/>
    <property type="molecule type" value="Genomic_DNA"/>
</dbReference>
<gene>
    <name evidence="2" type="ORF">GCM10022419_122010</name>
</gene>
<feature type="region of interest" description="Disordered" evidence="1">
    <location>
        <begin position="1"/>
        <end position="24"/>
    </location>
</feature>
<dbReference type="Proteomes" id="UP001500630">
    <property type="component" value="Unassembled WGS sequence"/>
</dbReference>
<proteinExistence type="predicted"/>
<comment type="caution">
    <text evidence="2">The sequence shown here is derived from an EMBL/GenBank/DDBJ whole genome shotgun (WGS) entry which is preliminary data.</text>
</comment>
<evidence type="ECO:0000256" key="1">
    <source>
        <dbReference type="SAM" id="MobiDB-lite"/>
    </source>
</evidence>
<evidence type="ECO:0000313" key="3">
    <source>
        <dbReference type="Proteomes" id="UP001500630"/>
    </source>
</evidence>
<organism evidence="2 3">
    <name type="scientific">Nonomuraea rosea</name>
    <dbReference type="NCBI Taxonomy" id="638574"/>
    <lineage>
        <taxon>Bacteria</taxon>
        <taxon>Bacillati</taxon>
        <taxon>Actinomycetota</taxon>
        <taxon>Actinomycetes</taxon>
        <taxon>Streptosporangiales</taxon>
        <taxon>Streptosporangiaceae</taxon>
        <taxon>Nonomuraea</taxon>
    </lineage>
</organism>
<protein>
    <submittedName>
        <fullName evidence="2">Uncharacterized protein</fullName>
    </submittedName>
</protein>
<dbReference type="RefSeq" id="WP_345577296.1">
    <property type="nucleotide sequence ID" value="NZ_BAABDQ010000054.1"/>
</dbReference>
<reference evidence="3" key="1">
    <citation type="journal article" date="2019" name="Int. J. Syst. Evol. Microbiol.">
        <title>The Global Catalogue of Microorganisms (GCM) 10K type strain sequencing project: providing services to taxonomists for standard genome sequencing and annotation.</title>
        <authorList>
            <consortium name="The Broad Institute Genomics Platform"/>
            <consortium name="The Broad Institute Genome Sequencing Center for Infectious Disease"/>
            <person name="Wu L."/>
            <person name="Ma J."/>
        </authorList>
    </citation>
    <scope>NUCLEOTIDE SEQUENCE [LARGE SCALE GENOMIC DNA]</scope>
    <source>
        <strain evidence="3">JCM 17326</strain>
    </source>
</reference>
<accession>A0ABP6ZQL4</accession>
<sequence>MVVAAGTGPRRGVEQVQGAVDTGGVREKHADISAANICAESAESTVADRETRLVVDVRAKPAAA</sequence>
<name>A0ABP6ZQL4_9ACTN</name>